<evidence type="ECO:0008006" key="3">
    <source>
        <dbReference type="Google" id="ProtNLM"/>
    </source>
</evidence>
<name>A0ABP6TEH8_9ACTN</name>
<gene>
    <name evidence="1" type="ORF">GCM10020369_84710</name>
</gene>
<keyword evidence="2" id="KW-1185">Reference proteome</keyword>
<dbReference type="InterPro" id="IPR006311">
    <property type="entry name" value="TAT_signal"/>
</dbReference>
<dbReference type="NCBIfam" id="TIGR02913">
    <property type="entry name" value="HAF_rpt"/>
    <property type="match status" value="1"/>
</dbReference>
<dbReference type="PROSITE" id="PS51318">
    <property type="entry name" value="TAT"/>
    <property type="match status" value="1"/>
</dbReference>
<dbReference type="RefSeq" id="WP_345734030.1">
    <property type="nucleotide sequence ID" value="NZ_BAAAYN010000129.1"/>
</dbReference>
<evidence type="ECO:0000313" key="2">
    <source>
        <dbReference type="Proteomes" id="UP001501676"/>
    </source>
</evidence>
<accession>A0ABP6TEH8</accession>
<organism evidence="1 2">
    <name type="scientific">Cryptosporangium minutisporangium</name>
    <dbReference type="NCBI Taxonomy" id="113569"/>
    <lineage>
        <taxon>Bacteria</taxon>
        <taxon>Bacillati</taxon>
        <taxon>Actinomycetota</taxon>
        <taxon>Actinomycetes</taxon>
        <taxon>Cryptosporangiales</taxon>
        <taxon>Cryptosporangiaceae</taxon>
        <taxon>Cryptosporangium</taxon>
    </lineage>
</organism>
<proteinExistence type="predicted"/>
<reference evidence="2" key="1">
    <citation type="journal article" date="2019" name="Int. J. Syst. Evol. Microbiol.">
        <title>The Global Catalogue of Microorganisms (GCM) 10K type strain sequencing project: providing services to taxonomists for standard genome sequencing and annotation.</title>
        <authorList>
            <consortium name="The Broad Institute Genomics Platform"/>
            <consortium name="The Broad Institute Genome Sequencing Center for Infectious Disease"/>
            <person name="Wu L."/>
            <person name="Ma J."/>
        </authorList>
    </citation>
    <scope>NUCLEOTIDE SEQUENCE [LARGE SCALE GENOMIC DNA]</scope>
    <source>
        <strain evidence="2">JCM 9458</strain>
    </source>
</reference>
<evidence type="ECO:0000313" key="1">
    <source>
        <dbReference type="EMBL" id="GAA3399310.1"/>
    </source>
</evidence>
<sequence>MPAPPPGLSGLPLWKGTVRRRAALPEVVMSLSLVRRSLLLTACATAAGLALSGTAVAAPLQVEPVDLPAPRVPTYAADVNAAGIVVGAAYATNDEGRSGAWAARWQNGALTLLYPPGAMESRATSVNLIGDIGGSAMVDNTTRGFVRRGETLVTVHPPGAVRSTVIDLNERRDALVSWVDSDQATGTRLSLWRNGTFTEITPPGEEVAPALDANQVAYLNTVGQVAAVFRPVGSTGPGEARLWQAGRFTTITRTPARLQALSELGHVVGSLTGQTGNFIAFSWQRGRLTRLPSGTSGVGYAVNERGQVAGEITTADNVIHAALWTGGRLTDLGTLGGQYSTARAIDNLGRVAGTSQTGTPAQPGYVHPFVWQQGTFTDLTPDEVRRTEAHLLTDTGFVVGSRITFSKPVTVSVAVAWRVSTP</sequence>
<dbReference type="Proteomes" id="UP001501676">
    <property type="component" value="Unassembled WGS sequence"/>
</dbReference>
<protein>
    <recommendedName>
        <fullName evidence="3">HAF repeat-containing protein</fullName>
    </recommendedName>
</protein>
<comment type="caution">
    <text evidence="1">The sequence shown here is derived from an EMBL/GenBank/DDBJ whole genome shotgun (WGS) entry which is preliminary data.</text>
</comment>
<dbReference type="InterPro" id="IPR014262">
    <property type="entry name" value="HAF_rpt"/>
</dbReference>
<dbReference type="EMBL" id="BAAAYN010000129">
    <property type="protein sequence ID" value="GAA3399310.1"/>
    <property type="molecule type" value="Genomic_DNA"/>
</dbReference>